<keyword evidence="3 5" id="KW-0064">Aspartyl protease</keyword>
<gene>
    <name evidence="8" type="ORF">VTL71DRAFT_6629</name>
</gene>
<feature type="domain" description="Peptidase A1" evidence="7">
    <location>
        <begin position="90"/>
        <end position="401"/>
    </location>
</feature>
<dbReference type="InterPro" id="IPR034163">
    <property type="entry name" value="Aspergillopepsin-like_cat_dom"/>
</dbReference>
<feature type="chain" id="PRO_5047049865" description="Peptidase A1 domain-containing protein" evidence="6">
    <location>
        <begin position="18"/>
        <end position="404"/>
    </location>
</feature>
<dbReference type="PROSITE" id="PS00141">
    <property type="entry name" value="ASP_PROTEASE"/>
    <property type="match status" value="1"/>
</dbReference>
<dbReference type="PANTHER" id="PTHR47966">
    <property type="entry name" value="BETA-SITE APP-CLEAVING ENZYME, ISOFORM A-RELATED"/>
    <property type="match status" value="1"/>
</dbReference>
<keyword evidence="4 5" id="KW-0378">Hydrolase</keyword>
<dbReference type="CDD" id="cd06097">
    <property type="entry name" value="Aspergillopepsin_like"/>
    <property type="match status" value="1"/>
</dbReference>
<dbReference type="Proteomes" id="UP001595075">
    <property type="component" value="Unassembled WGS sequence"/>
</dbReference>
<sequence length="404" mass="41855">MLYSTISLLAIAIGASAAPAPAVNVVGSKAFSAPAVHNANYQRNGTAAMLKAYAKHHLTPTKEMPTEFLAALQKRQDGTATAFPADGAEYLVTTSVGGQNLDLDFDTGSADLWVFSSQLATSSKTGHSVYTSSKSSTYKALSGYTWDISYADGSGASGNVGTDTVKIGGTTVTGQAVELAKQVSSTFVSDSSDGLVGLAFSSINTANILPVQPRQQKTFFDNAKASLDSPLFVAYLPYKASGSYDFGYVDASKHSGTIQYAPISSSGGFWEFPSTSYKVGSTVHTASGFTGIADTGTTLILMGDSAVDTYYASVPSASYNSQQGGYVFPCSTTLPSFSFRIGSSAYATIPAKLMNFGSAGGSSCFGSLQSVGGGSQNIYGDVFFNAYLGIFDAGNSRFGFAPIS</sequence>
<feature type="signal peptide" evidence="6">
    <location>
        <begin position="1"/>
        <end position="17"/>
    </location>
</feature>
<keyword evidence="9" id="KW-1185">Reference proteome</keyword>
<dbReference type="Pfam" id="PF00026">
    <property type="entry name" value="Asp"/>
    <property type="match status" value="1"/>
</dbReference>
<comment type="caution">
    <text evidence="8">The sequence shown here is derived from an EMBL/GenBank/DDBJ whole genome shotgun (WGS) entry which is preliminary data.</text>
</comment>
<evidence type="ECO:0000256" key="6">
    <source>
        <dbReference type="SAM" id="SignalP"/>
    </source>
</evidence>
<dbReference type="EMBL" id="JAZHXI010000017">
    <property type="protein sequence ID" value="KAL2062363.1"/>
    <property type="molecule type" value="Genomic_DNA"/>
</dbReference>
<dbReference type="PROSITE" id="PS51767">
    <property type="entry name" value="PEPTIDASE_A1"/>
    <property type="match status" value="1"/>
</dbReference>
<dbReference type="PRINTS" id="PR00792">
    <property type="entry name" value="PEPSIN"/>
</dbReference>
<dbReference type="SUPFAM" id="SSF50630">
    <property type="entry name" value="Acid proteases"/>
    <property type="match status" value="1"/>
</dbReference>
<comment type="similarity">
    <text evidence="1 5">Belongs to the peptidase A1 family.</text>
</comment>
<accession>A0ABR4C043</accession>
<keyword evidence="2 5" id="KW-0645">Protease</keyword>
<evidence type="ECO:0000256" key="5">
    <source>
        <dbReference type="RuleBase" id="RU000454"/>
    </source>
</evidence>
<dbReference type="InterPro" id="IPR001969">
    <property type="entry name" value="Aspartic_peptidase_AS"/>
</dbReference>
<evidence type="ECO:0000256" key="1">
    <source>
        <dbReference type="ARBA" id="ARBA00007447"/>
    </source>
</evidence>
<evidence type="ECO:0000259" key="7">
    <source>
        <dbReference type="PROSITE" id="PS51767"/>
    </source>
</evidence>
<dbReference type="PANTHER" id="PTHR47966:SF2">
    <property type="entry name" value="ASPERGILLOPEPSIN-1-RELATED"/>
    <property type="match status" value="1"/>
</dbReference>
<organism evidence="8 9">
    <name type="scientific">Oculimacula yallundae</name>
    <dbReference type="NCBI Taxonomy" id="86028"/>
    <lineage>
        <taxon>Eukaryota</taxon>
        <taxon>Fungi</taxon>
        <taxon>Dikarya</taxon>
        <taxon>Ascomycota</taxon>
        <taxon>Pezizomycotina</taxon>
        <taxon>Leotiomycetes</taxon>
        <taxon>Helotiales</taxon>
        <taxon>Ploettnerulaceae</taxon>
        <taxon>Oculimacula</taxon>
    </lineage>
</organism>
<keyword evidence="6" id="KW-0732">Signal</keyword>
<evidence type="ECO:0000256" key="2">
    <source>
        <dbReference type="ARBA" id="ARBA00022670"/>
    </source>
</evidence>
<evidence type="ECO:0000313" key="8">
    <source>
        <dbReference type="EMBL" id="KAL2062363.1"/>
    </source>
</evidence>
<proteinExistence type="inferred from homology"/>
<protein>
    <recommendedName>
        <fullName evidence="7">Peptidase A1 domain-containing protein</fullName>
    </recommendedName>
</protein>
<reference evidence="8 9" key="1">
    <citation type="journal article" date="2024" name="Commun. Biol.">
        <title>Comparative genomic analysis of thermophilic fungi reveals convergent evolutionary adaptations and gene losses.</title>
        <authorList>
            <person name="Steindorff A.S."/>
            <person name="Aguilar-Pontes M.V."/>
            <person name="Robinson A.J."/>
            <person name="Andreopoulos B."/>
            <person name="LaButti K."/>
            <person name="Kuo A."/>
            <person name="Mondo S."/>
            <person name="Riley R."/>
            <person name="Otillar R."/>
            <person name="Haridas S."/>
            <person name="Lipzen A."/>
            <person name="Grimwood J."/>
            <person name="Schmutz J."/>
            <person name="Clum A."/>
            <person name="Reid I.D."/>
            <person name="Moisan M.C."/>
            <person name="Butler G."/>
            <person name="Nguyen T.T.M."/>
            <person name="Dewar K."/>
            <person name="Conant G."/>
            <person name="Drula E."/>
            <person name="Henrissat B."/>
            <person name="Hansel C."/>
            <person name="Singer S."/>
            <person name="Hutchinson M.I."/>
            <person name="de Vries R.P."/>
            <person name="Natvig D.O."/>
            <person name="Powell A.J."/>
            <person name="Tsang A."/>
            <person name="Grigoriev I.V."/>
        </authorList>
    </citation>
    <scope>NUCLEOTIDE SEQUENCE [LARGE SCALE GENOMIC DNA]</scope>
    <source>
        <strain evidence="8 9">CBS 494.80</strain>
    </source>
</reference>
<evidence type="ECO:0000256" key="3">
    <source>
        <dbReference type="ARBA" id="ARBA00022750"/>
    </source>
</evidence>
<evidence type="ECO:0000313" key="9">
    <source>
        <dbReference type="Proteomes" id="UP001595075"/>
    </source>
</evidence>
<dbReference type="Gene3D" id="2.40.70.10">
    <property type="entry name" value="Acid Proteases"/>
    <property type="match status" value="2"/>
</dbReference>
<dbReference type="InterPro" id="IPR021109">
    <property type="entry name" value="Peptidase_aspartic_dom_sf"/>
</dbReference>
<dbReference type="InterPro" id="IPR033121">
    <property type="entry name" value="PEPTIDASE_A1"/>
</dbReference>
<dbReference type="InterPro" id="IPR001461">
    <property type="entry name" value="Aspartic_peptidase_A1"/>
</dbReference>
<evidence type="ECO:0000256" key="4">
    <source>
        <dbReference type="ARBA" id="ARBA00022801"/>
    </source>
</evidence>
<name>A0ABR4C043_9HELO</name>